<evidence type="ECO:0000259" key="1">
    <source>
        <dbReference type="Pfam" id="PF13482"/>
    </source>
</evidence>
<accession>T1A425</accession>
<name>T1A425_9ZZZZ</name>
<dbReference type="EMBL" id="AUZZ01008723">
    <property type="protein sequence ID" value="EQD36595.1"/>
    <property type="molecule type" value="Genomic_DNA"/>
</dbReference>
<dbReference type="InterPro" id="IPR036397">
    <property type="entry name" value="RNaseH_sf"/>
</dbReference>
<dbReference type="AlphaFoldDB" id="T1A425"/>
<dbReference type="PANTHER" id="PTHR38462:SF1">
    <property type="entry name" value="YPRB RIBONUCLEASE H-LIKE DOMAIN-CONTAINING PROTEIN"/>
    <property type="match status" value="1"/>
</dbReference>
<protein>
    <recommendedName>
        <fullName evidence="1">YprB ribonuclease H-like domain-containing protein</fullName>
    </recommendedName>
</protein>
<dbReference type="GO" id="GO:0003676">
    <property type="term" value="F:nucleic acid binding"/>
    <property type="evidence" value="ECO:0007669"/>
    <property type="project" value="InterPro"/>
</dbReference>
<evidence type="ECO:0000313" key="2">
    <source>
        <dbReference type="EMBL" id="EQD36595.1"/>
    </source>
</evidence>
<dbReference type="Gene3D" id="3.30.420.10">
    <property type="entry name" value="Ribonuclease H-like superfamily/Ribonuclease H"/>
    <property type="match status" value="1"/>
</dbReference>
<dbReference type="InterPro" id="IPR038720">
    <property type="entry name" value="YprB_RNase_H-like_dom"/>
</dbReference>
<reference evidence="2" key="2">
    <citation type="journal article" date="2014" name="ISME J.">
        <title>Microbial stratification in low pH oxic and suboxic macroscopic growths along an acid mine drainage.</title>
        <authorList>
            <person name="Mendez-Garcia C."/>
            <person name="Mesa V."/>
            <person name="Sprenger R.R."/>
            <person name="Richter M."/>
            <person name="Diez M.S."/>
            <person name="Solano J."/>
            <person name="Bargiela R."/>
            <person name="Golyshina O.V."/>
            <person name="Manteca A."/>
            <person name="Ramos J.L."/>
            <person name="Gallego J.R."/>
            <person name="Llorente I."/>
            <person name="Martins Dos Santos V.A."/>
            <person name="Jensen O.N."/>
            <person name="Pelaez A.I."/>
            <person name="Sanchez J."/>
            <person name="Ferrer M."/>
        </authorList>
    </citation>
    <scope>NUCLEOTIDE SEQUENCE</scope>
</reference>
<feature type="non-terminal residue" evidence="2">
    <location>
        <position position="199"/>
    </location>
</feature>
<feature type="domain" description="YprB ribonuclease H-like" evidence="1">
    <location>
        <begin position="88"/>
        <end position="193"/>
    </location>
</feature>
<comment type="caution">
    <text evidence="2">The sequence shown here is derived from an EMBL/GenBank/DDBJ whole genome shotgun (WGS) entry which is preliminary data.</text>
</comment>
<reference evidence="2" key="1">
    <citation type="submission" date="2013-08" db="EMBL/GenBank/DDBJ databases">
        <authorList>
            <person name="Mendez C."/>
            <person name="Richter M."/>
            <person name="Ferrer M."/>
            <person name="Sanchez J."/>
        </authorList>
    </citation>
    <scope>NUCLEOTIDE SEQUENCE</scope>
</reference>
<proteinExistence type="predicted"/>
<dbReference type="InterPro" id="IPR012337">
    <property type="entry name" value="RNaseH-like_sf"/>
</dbReference>
<dbReference type="Pfam" id="PF13482">
    <property type="entry name" value="RNase_H_2"/>
    <property type="match status" value="1"/>
</dbReference>
<dbReference type="SUPFAM" id="SSF53098">
    <property type="entry name" value="Ribonuclease H-like"/>
    <property type="match status" value="1"/>
</dbReference>
<organism evidence="2">
    <name type="scientific">mine drainage metagenome</name>
    <dbReference type="NCBI Taxonomy" id="410659"/>
    <lineage>
        <taxon>unclassified sequences</taxon>
        <taxon>metagenomes</taxon>
        <taxon>ecological metagenomes</taxon>
    </lineage>
</organism>
<gene>
    <name evidence="2" type="ORF">B2A_12103</name>
</gene>
<dbReference type="PANTHER" id="PTHR38462">
    <property type="entry name" value="EXONUCLEASE-LIKE PROTEIN"/>
    <property type="match status" value="1"/>
</dbReference>
<sequence length="199" mass="21919">MLRATFQHLPGLGARGEAILWTRGITTWEAFRAHPPPAGFGRTRWDRFQEGLQSSERALSSGEAGFFARALPPGEHWRLYRSFPRETAFLDIETTGLSPREGIVTCVTVHGGGRTVSLVQGEDLEELGAVLRRFKLLVTFNGRAFDVPFLATAFPDMAFPPAHADLMHLLRRLGQRGGLKVIEQRLGLGSREGVLGVDG</sequence>